<evidence type="ECO:0000256" key="4">
    <source>
        <dbReference type="ARBA" id="ARBA00022801"/>
    </source>
</evidence>
<keyword evidence="6 8" id="KW-0472">Membrane</keyword>
<dbReference type="Gene3D" id="3.90.226.10">
    <property type="entry name" value="2-enoyl-CoA Hydratase, Chain A, domain 1"/>
    <property type="match status" value="4"/>
</dbReference>
<dbReference type="PANTHER" id="PTHR33209:SF1">
    <property type="entry name" value="PEPTIDASE S49 DOMAIN-CONTAINING PROTEIN"/>
    <property type="match status" value="1"/>
</dbReference>
<dbReference type="InterPro" id="IPR004635">
    <property type="entry name" value="Pept_S49_SppA"/>
</dbReference>
<dbReference type="GO" id="GO:0006465">
    <property type="term" value="P:signal peptide processing"/>
    <property type="evidence" value="ECO:0007669"/>
    <property type="project" value="InterPro"/>
</dbReference>
<dbReference type="STRING" id="623280.SAMN05660226_01549"/>
<comment type="similarity">
    <text evidence="2">Belongs to the peptidase S49 family.</text>
</comment>
<feature type="active site" description="Nucleophile" evidence="7">
    <location>
        <position position="417"/>
    </location>
</feature>
<proteinExistence type="inferred from homology"/>
<dbReference type="InterPro" id="IPR001907">
    <property type="entry name" value="ClpP"/>
</dbReference>
<gene>
    <name evidence="10" type="ORF">SAMN05660226_01549</name>
</gene>
<dbReference type="NCBIfam" id="TIGR00705">
    <property type="entry name" value="SppA_67K"/>
    <property type="match status" value="1"/>
</dbReference>
<evidence type="ECO:0000256" key="2">
    <source>
        <dbReference type="ARBA" id="ARBA00008683"/>
    </source>
</evidence>
<comment type="subcellular location">
    <subcellularLocation>
        <location evidence="1">Membrane</location>
    </subcellularLocation>
</comment>
<dbReference type="InterPro" id="IPR004634">
    <property type="entry name" value="Pept_S49_pIV"/>
</dbReference>
<feature type="domain" description="Peptidase S49" evidence="9">
    <location>
        <begin position="155"/>
        <end position="307"/>
    </location>
</feature>
<keyword evidence="3 10" id="KW-0645">Protease</keyword>
<keyword evidence="11" id="KW-1185">Reference proteome</keyword>
<dbReference type="GO" id="GO:0004176">
    <property type="term" value="F:ATP-dependent peptidase activity"/>
    <property type="evidence" value="ECO:0007669"/>
    <property type="project" value="InterPro"/>
</dbReference>
<dbReference type="SUPFAM" id="SSF52096">
    <property type="entry name" value="ClpP/crotonase"/>
    <property type="match status" value="2"/>
</dbReference>
<dbReference type="EMBL" id="FUYS01000003">
    <property type="protein sequence ID" value="SKB47708.1"/>
    <property type="molecule type" value="Genomic_DNA"/>
</dbReference>
<reference evidence="10 11" key="1">
    <citation type="submission" date="2017-02" db="EMBL/GenBank/DDBJ databases">
        <authorList>
            <person name="Peterson S.W."/>
        </authorList>
    </citation>
    <scope>NUCLEOTIDE SEQUENCE [LARGE SCALE GENOMIC DNA]</scope>
    <source>
        <strain evidence="10 11">DSM 22899</strain>
    </source>
</reference>
<dbReference type="GO" id="GO:0004252">
    <property type="term" value="F:serine-type endopeptidase activity"/>
    <property type="evidence" value="ECO:0007669"/>
    <property type="project" value="InterPro"/>
</dbReference>
<dbReference type="Pfam" id="PF01343">
    <property type="entry name" value="Peptidase_S49"/>
    <property type="match status" value="2"/>
</dbReference>
<keyword evidence="8" id="KW-1133">Transmembrane helix</keyword>
<feature type="domain" description="Peptidase S49" evidence="9">
    <location>
        <begin position="400"/>
        <end position="553"/>
    </location>
</feature>
<evidence type="ECO:0000256" key="8">
    <source>
        <dbReference type="SAM" id="Phobius"/>
    </source>
</evidence>
<dbReference type="AlphaFoldDB" id="A0A1T5BKF0"/>
<evidence type="ECO:0000256" key="7">
    <source>
        <dbReference type="PIRSR" id="PIRSR001217-1"/>
    </source>
</evidence>
<dbReference type="CDD" id="cd07018">
    <property type="entry name" value="S49_SppA_67K_type"/>
    <property type="match status" value="1"/>
</dbReference>
<dbReference type="InterPro" id="IPR047217">
    <property type="entry name" value="S49_SppA_67K_type_N"/>
</dbReference>
<accession>A0A1T5BKF0</accession>
<keyword evidence="5" id="KW-0720">Serine protease</keyword>
<dbReference type="InterPro" id="IPR047272">
    <property type="entry name" value="S49_SppA_C"/>
</dbReference>
<keyword evidence="8" id="KW-0812">Transmembrane</keyword>
<dbReference type="PIRSF" id="PIRSF001217">
    <property type="entry name" value="Protease_4_SppA"/>
    <property type="match status" value="1"/>
</dbReference>
<dbReference type="NCBIfam" id="TIGR00706">
    <property type="entry name" value="SppA_dom"/>
    <property type="match status" value="1"/>
</dbReference>
<evidence type="ECO:0000259" key="9">
    <source>
        <dbReference type="Pfam" id="PF01343"/>
    </source>
</evidence>
<dbReference type="PRINTS" id="PR00127">
    <property type="entry name" value="CLPPROTEASEP"/>
</dbReference>
<evidence type="ECO:0000313" key="11">
    <source>
        <dbReference type="Proteomes" id="UP000190541"/>
    </source>
</evidence>
<evidence type="ECO:0000313" key="10">
    <source>
        <dbReference type="EMBL" id="SKB47708.1"/>
    </source>
</evidence>
<dbReference type="CDD" id="cd07023">
    <property type="entry name" value="S49_Sppa_N_C"/>
    <property type="match status" value="1"/>
</dbReference>
<evidence type="ECO:0000256" key="3">
    <source>
        <dbReference type="ARBA" id="ARBA00022670"/>
    </source>
</evidence>
<sequence length="618" mass="68553">MVKSKGLLNRYVCISGQVWLSLTQEFQSMRAFFKYVLATVTGIILSFVLLFIIGLIIIGGMISSVGADREVKIPNNSLLIINLNHEITERTMPDPFDGFNVPGFIFTKNLGLDDILKRIEAAKSDDRIKGIYLDISVVSASFASLQEIRDALLDFKESGKFIIAYSELYTQRAYYLASTADRIYVNPEGTIDFRGLASQTMFLKGMFDKLGIEAQVVKVGSFKSAVEPYTLDRMSTANREQVESFIGSIYDHFLGEIAESRKLSPDSLRAIADQYAVRNADDAITRRLADGKKYKDEILSELKVLLDISEDADISAVSLTKYKPKPQVASASIRDRIAVVYAVGEIVSGEGGDEIIGSERISRELRKVRRDDKVKAVVFRINSPGGSALASDVIWREVELLRQEKPIIVSMGDVAASGGYYIAAAADSIFAQPNTITGSIGVFGLIPNLQGLYNDKLGITYDKVKTSKYADMLTTFDRPLSNDEFNILQREVERIYDTFLQRVADGRGLSKARVDSIGQGRVWSGQQALAIGLVDRLGSIDDAIAAAANKAGLNDFRIVTYPAIKQPFESLLGNTTDRIGAWFARHQLGEQYRFYEQVKSALQLRGIQARLPFELEIY</sequence>
<dbReference type="Proteomes" id="UP000190541">
    <property type="component" value="Unassembled WGS sequence"/>
</dbReference>
<evidence type="ECO:0000256" key="6">
    <source>
        <dbReference type="ARBA" id="ARBA00023136"/>
    </source>
</evidence>
<dbReference type="InterPro" id="IPR002142">
    <property type="entry name" value="Peptidase_S49"/>
</dbReference>
<feature type="active site" description="Proton donor/acceptor" evidence="7">
    <location>
        <position position="223"/>
    </location>
</feature>
<dbReference type="InterPro" id="IPR029045">
    <property type="entry name" value="ClpP/crotonase-like_dom_sf"/>
</dbReference>
<feature type="transmembrane region" description="Helical" evidence="8">
    <location>
        <begin position="35"/>
        <end position="62"/>
    </location>
</feature>
<organism evidence="10 11">
    <name type="scientific">Parapedobacter luteus</name>
    <dbReference type="NCBI Taxonomy" id="623280"/>
    <lineage>
        <taxon>Bacteria</taxon>
        <taxon>Pseudomonadati</taxon>
        <taxon>Bacteroidota</taxon>
        <taxon>Sphingobacteriia</taxon>
        <taxon>Sphingobacteriales</taxon>
        <taxon>Sphingobacteriaceae</taxon>
        <taxon>Parapedobacter</taxon>
    </lineage>
</organism>
<keyword evidence="4" id="KW-0378">Hydrolase</keyword>
<protein>
    <submittedName>
        <fullName evidence="10">Protease-4</fullName>
    </submittedName>
</protein>
<evidence type="ECO:0000256" key="1">
    <source>
        <dbReference type="ARBA" id="ARBA00004370"/>
    </source>
</evidence>
<dbReference type="GO" id="GO:0016020">
    <property type="term" value="C:membrane"/>
    <property type="evidence" value="ECO:0007669"/>
    <property type="project" value="UniProtKB-SubCell"/>
</dbReference>
<evidence type="ECO:0000256" key="5">
    <source>
        <dbReference type="ARBA" id="ARBA00022825"/>
    </source>
</evidence>
<dbReference type="PANTHER" id="PTHR33209">
    <property type="entry name" value="PROTEASE 4"/>
    <property type="match status" value="1"/>
</dbReference>
<name>A0A1T5BKF0_9SPHI</name>